<dbReference type="InterPro" id="IPR036010">
    <property type="entry name" value="2Fe-2S_ferredoxin-like_sf"/>
</dbReference>
<keyword evidence="6" id="KW-0411">Iron-sulfur</keyword>
<dbReference type="Gene3D" id="2.40.30.10">
    <property type="entry name" value="Translation factors"/>
    <property type="match status" value="1"/>
</dbReference>
<dbReference type="RefSeq" id="WP_183416816.1">
    <property type="nucleotide sequence ID" value="NZ_JACHXA010000006.1"/>
</dbReference>
<dbReference type="PROSITE" id="PS51085">
    <property type="entry name" value="2FE2S_FER_2"/>
    <property type="match status" value="1"/>
</dbReference>
<dbReference type="EMBL" id="JACHXA010000006">
    <property type="protein sequence ID" value="MBB3065994.1"/>
    <property type="molecule type" value="Genomic_DNA"/>
</dbReference>
<dbReference type="GO" id="GO:0008168">
    <property type="term" value="F:methyltransferase activity"/>
    <property type="evidence" value="ECO:0007669"/>
    <property type="project" value="UniProtKB-KW"/>
</dbReference>
<dbReference type="Pfam" id="PF00111">
    <property type="entry name" value="Fer2"/>
    <property type="match status" value="1"/>
</dbReference>
<dbReference type="GO" id="GO:0046872">
    <property type="term" value="F:metal ion binding"/>
    <property type="evidence" value="ECO:0007669"/>
    <property type="project" value="UniProtKB-KW"/>
</dbReference>
<evidence type="ECO:0000256" key="5">
    <source>
        <dbReference type="ARBA" id="ARBA00023004"/>
    </source>
</evidence>
<dbReference type="PANTHER" id="PTHR47354">
    <property type="entry name" value="NADH OXIDOREDUCTASE HCR"/>
    <property type="match status" value="1"/>
</dbReference>
<dbReference type="InterPro" id="IPR050415">
    <property type="entry name" value="MRET"/>
</dbReference>
<dbReference type="PROSITE" id="PS00197">
    <property type="entry name" value="2FE2S_FER_1"/>
    <property type="match status" value="1"/>
</dbReference>
<sequence length="325" mass="36264">MATESTDKRIKLRIARVICETDKIRRYVFESLDATPLPPFTAGANISVFLPNEVVRQYSLCGDPADRSRYEIAVLCEVDGRGGSKEIHRTFIEGGEVFISSPRNLFPLNQDANHNILLAGGIGVTPMIAMLQELESRQASYELHYCTRSIDTTAFLEFLTPRIQNGRVRIYHDGGDPARGLDIDAFLKSNDQDTHLYYCGPSGFMKAVKSASEHWPRKSVHFEYFAASSDENVLVATENSAFKVKIASTGEVFDIPSDSSIVDVLRDNGLPVDTQCEEGYCGSCMTRYLSGEPDHRDSVLDEEDRSQFMLICCSRAKSPCLVLDY</sequence>
<evidence type="ECO:0000256" key="4">
    <source>
        <dbReference type="ARBA" id="ARBA00023002"/>
    </source>
</evidence>
<keyword evidence="4 9" id="KW-0560">Oxidoreductase</keyword>
<evidence type="ECO:0000259" key="7">
    <source>
        <dbReference type="PROSITE" id="PS51085"/>
    </source>
</evidence>
<evidence type="ECO:0000313" key="9">
    <source>
        <dbReference type="EMBL" id="MBB3065994.1"/>
    </source>
</evidence>
<dbReference type="GO" id="GO:0032259">
    <property type="term" value="P:methylation"/>
    <property type="evidence" value="ECO:0007669"/>
    <property type="project" value="UniProtKB-KW"/>
</dbReference>
<dbReference type="SUPFAM" id="SSF54292">
    <property type="entry name" value="2Fe-2S ferredoxin-like"/>
    <property type="match status" value="1"/>
</dbReference>
<feature type="domain" description="FAD-binding FR-type" evidence="8">
    <location>
        <begin position="7"/>
        <end position="109"/>
    </location>
</feature>
<dbReference type="CDD" id="cd06185">
    <property type="entry name" value="PDR_like"/>
    <property type="match status" value="1"/>
</dbReference>
<evidence type="ECO:0000256" key="6">
    <source>
        <dbReference type="ARBA" id="ARBA00023014"/>
    </source>
</evidence>
<dbReference type="GO" id="GO:0051537">
    <property type="term" value="F:2 iron, 2 sulfur cluster binding"/>
    <property type="evidence" value="ECO:0007669"/>
    <property type="project" value="UniProtKB-KW"/>
</dbReference>
<dbReference type="InterPro" id="IPR017938">
    <property type="entry name" value="Riboflavin_synthase-like_b-brl"/>
</dbReference>
<dbReference type="CDD" id="cd00207">
    <property type="entry name" value="fer2"/>
    <property type="match status" value="1"/>
</dbReference>
<accession>A0A839SWD7</accession>
<dbReference type="PRINTS" id="PR00409">
    <property type="entry name" value="PHDIOXRDTASE"/>
</dbReference>
<keyword evidence="5" id="KW-0408">Iron</keyword>
<dbReference type="GO" id="GO:0018489">
    <property type="term" value="F:vanillate monooxygenase activity"/>
    <property type="evidence" value="ECO:0007669"/>
    <property type="project" value="UniProtKB-EC"/>
</dbReference>
<dbReference type="Gene3D" id="3.10.20.30">
    <property type="match status" value="1"/>
</dbReference>
<dbReference type="PROSITE" id="PS51384">
    <property type="entry name" value="FAD_FR"/>
    <property type="match status" value="1"/>
</dbReference>
<dbReference type="SUPFAM" id="SSF52343">
    <property type="entry name" value="Ferredoxin reductase-like, C-terminal NADP-linked domain"/>
    <property type="match status" value="1"/>
</dbReference>
<dbReference type="AlphaFoldDB" id="A0A839SWD7"/>
<dbReference type="InterPro" id="IPR039261">
    <property type="entry name" value="FNR_nucleotide-bd"/>
</dbReference>
<evidence type="ECO:0000259" key="8">
    <source>
        <dbReference type="PROSITE" id="PS51384"/>
    </source>
</evidence>
<keyword evidence="2" id="KW-0001">2Fe-2S</keyword>
<dbReference type="InterPro" id="IPR006058">
    <property type="entry name" value="2Fe2S_fd_BS"/>
</dbReference>
<name>A0A839SWD7_9PROT</name>
<gene>
    <name evidence="9" type="ORF">FHR98_002297</name>
</gene>
<evidence type="ECO:0000256" key="1">
    <source>
        <dbReference type="ARBA" id="ARBA00022630"/>
    </source>
</evidence>
<dbReference type="Proteomes" id="UP000581135">
    <property type="component" value="Unassembled WGS sequence"/>
</dbReference>
<keyword evidence="3" id="KW-0479">Metal-binding</keyword>
<keyword evidence="9" id="KW-0489">Methyltransferase</keyword>
<dbReference type="InterPro" id="IPR001041">
    <property type="entry name" value="2Fe-2S_ferredoxin-type"/>
</dbReference>
<evidence type="ECO:0000256" key="3">
    <source>
        <dbReference type="ARBA" id="ARBA00022723"/>
    </source>
</evidence>
<dbReference type="InterPro" id="IPR017927">
    <property type="entry name" value="FAD-bd_FR_type"/>
</dbReference>
<dbReference type="InterPro" id="IPR012675">
    <property type="entry name" value="Beta-grasp_dom_sf"/>
</dbReference>
<keyword evidence="1" id="KW-0285">Flavoprotein</keyword>
<reference evidence="9 10" key="1">
    <citation type="submission" date="2020-08" db="EMBL/GenBank/DDBJ databases">
        <title>Genomic Encyclopedia of Type Strains, Phase III (KMG-III): the genomes of soil and plant-associated and newly described type strains.</title>
        <authorList>
            <person name="Whitman W."/>
        </authorList>
    </citation>
    <scope>NUCLEOTIDE SEQUENCE [LARGE SCALE GENOMIC DNA]</scope>
    <source>
        <strain evidence="9 10">CECT 8803</strain>
    </source>
</reference>
<dbReference type="EC" id="1.14.13.82" evidence="9"/>
<organism evidence="9 10">
    <name type="scientific">Limibacillus halophilus</name>
    <dbReference type="NCBI Taxonomy" id="1579333"/>
    <lineage>
        <taxon>Bacteria</taxon>
        <taxon>Pseudomonadati</taxon>
        <taxon>Pseudomonadota</taxon>
        <taxon>Alphaproteobacteria</taxon>
        <taxon>Rhodospirillales</taxon>
        <taxon>Rhodovibrionaceae</taxon>
        <taxon>Limibacillus</taxon>
    </lineage>
</organism>
<feature type="domain" description="2Fe-2S ferredoxin-type" evidence="7">
    <location>
        <begin position="242"/>
        <end position="325"/>
    </location>
</feature>
<evidence type="ECO:0000313" key="10">
    <source>
        <dbReference type="Proteomes" id="UP000581135"/>
    </source>
</evidence>
<dbReference type="Gene3D" id="3.40.50.80">
    <property type="entry name" value="Nucleotide-binding domain of ferredoxin-NADP reductase (FNR) module"/>
    <property type="match status" value="1"/>
</dbReference>
<proteinExistence type="predicted"/>
<protein>
    <submittedName>
        <fullName evidence="9">Vanillate O-demethylase ferredoxin subunit</fullName>
        <ecNumber evidence="9">1.14.13.82</ecNumber>
    </submittedName>
</protein>
<dbReference type="PANTHER" id="PTHR47354:SF1">
    <property type="entry name" value="CARNITINE MONOOXYGENASE REDUCTASE SUBUNIT"/>
    <property type="match status" value="1"/>
</dbReference>
<keyword evidence="9" id="KW-0808">Transferase</keyword>
<comment type="caution">
    <text evidence="9">The sequence shown here is derived from an EMBL/GenBank/DDBJ whole genome shotgun (WGS) entry which is preliminary data.</text>
</comment>
<evidence type="ECO:0000256" key="2">
    <source>
        <dbReference type="ARBA" id="ARBA00022714"/>
    </source>
</evidence>
<dbReference type="SUPFAM" id="SSF63380">
    <property type="entry name" value="Riboflavin synthase domain-like"/>
    <property type="match status" value="1"/>
</dbReference>
<keyword evidence="10" id="KW-1185">Reference proteome</keyword>